<keyword evidence="3" id="KW-1185">Reference proteome</keyword>
<feature type="compositionally biased region" description="Low complexity" evidence="1">
    <location>
        <begin position="34"/>
        <end position="49"/>
    </location>
</feature>
<accession>A0A8R7U1S0</accession>
<feature type="compositionally biased region" description="Basic residues" evidence="1">
    <location>
        <begin position="1"/>
        <end position="33"/>
    </location>
</feature>
<evidence type="ECO:0000313" key="3">
    <source>
        <dbReference type="Proteomes" id="UP000015106"/>
    </source>
</evidence>
<dbReference type="EnsemblPlants" id="TuG1812G0300005051.01.T01">
    <property type="protein sequence ID" value="TuG1812G0300005051.01.T01"/>
    <property type="gene ID" value="TuG1812G0300005051.01"/>
</dbReference>
<proteinExistence type="predicted"/>
<evidence type="ECO:0000313" key="2">
    <source>
        <dbReference type="EnsemblPlants" id="TuG1812G0300005051.01.T01"/>
    </source>
</evidence>
<dbReference type="AlphaFoldDB" id="A0A8R7U1S0"/>
<protein>
    <submittedName>
        <fullName evidence="2">Uncharacterized protein</fullName>
    </submittedName>
</protein>
<feature type="region of interest" description="Disordered" evidence="1">
    <location>
        <begin position="1"/>
        <end position="57"/>
    </location>
</feature>
<evidence type="ECO:0000256" key="1">
    <source>
        <dbReference type="SAM" id="MobiDB-lite"/>
    </source>
</evidence>
<sequence>HRRRRQACPRPWRCRRPSCRSCRHSRRPSHSRSRLLSSAAPAPRASPRRIGAPQGSAFSLEQPLTAINAGDPIHCQASRAGRVSLQPPAPPSASDDSARV</sequence>
<feature type="region of interest" description="Disordered" evidence="1">
    <location>
        <begin position="69"/>
        <end position="100"/>
    </location>
</feature>
<reference evidence="2" key="2">
    <citation type="submission" date="2018-03" db="EMBL/GenBank/DDBJ databases">
        <title>The Triticum urartu genome reveals the dynamic nature of wheat genome evolution.</title>
        <authorList>
            <person name="Ling H."/>
            <person name="Ma B."/>
            <person name="Shi X."/>
            <person name="Liu H."/>
            <person name="Dong L."/>
            <person name="Sun H."/>
            <person name="Cao Y."/>
            <person name="Gao Q."/>
            <person name="Zheng S."/>
            <person name="Li Y."/>
            <person name="Yu Y."/>
            <person name="Du H."/>
            <person name="Qi M."/>
            <person name="Li Y."/>
            <person name="Yu H."/>
            <person name="Cui Y."/>
            <person name="Wang N."/>
            <person name="Chen C."/>
            <person name="Wu H."/>
            <person name="Zhao Y."/>
            <person name="Zhang J."/>
            <person name="Li Y."/>
            <person name="Zhou W."/>
            <person name="Zhang B."/>
            <person name="Hu W."/>
            <person name="Eijk M."/>
            <person name="Tang J."/>
            <person name="Witsenboer H."/>
            <person name="Zhao S."/>
            <person name="Li Z."/>
            <person name="Zhang A."/>
            <person name="Wang D."/>
            <person name="Liang C."/>
        </authorList>
    </citation>
    <scope>NUCLEOTIDE SEQUENCE [LARGE SCALE GENOMIC DNA]</scope>
    <source>
        <strain evidence="2">cv. G1812</strain>
    </source>
</reference>
<reference evidence="3" key="1">
    <citation type="journal article" date="2013" name="Nature">
        <title>Draft genome of the wheat A-genome progenitor Triticum urartu.</title>
        <authorList>
            <person name="Ling H.Q."/>
            <person name="Zhao S."/>
            <person name="Liu D."/>
            <person name="Wang J."/>
            <person name="Sun H."/>
            <person name="Zhang C."/>
            <person name="Fan H."/>
            <person name="Li D."/>
            <person name="Dong L."/>
            <person name="Tao Y."/>
            <person name="Gao C."/>
            <person name="Wu H."/>
            <person name="Li Y."/>
            <person name="Cui Y."/>
            <person name="Guo X."/>
            <person name="Zheng S."/>
            <person name="Wang B."/>
            <person name="Yu K."/>
            <person name="Liang Q."/>
            <person name="Yang W."/>
            <person name="Lou X."/>
            <person name="Chen J."/>
            <person name="Feng M."/>
            <person name="Jian J."/>
            <person name="Zhang X."/>
            <person name="Luo G."/>
            <person name="Jiang Y."/>
            <person name="Liu J."/>
            <person name="Wang Z."/>
            <person name="Sha Y."/>
            <person name="Zhang B."/>
            <person name="Wu H."/>
            <person name="Tang D."/>
            <person name="Shen Q."/>
            <person name="Xue P."/>
            <person name="Zou S."/>
            <person name="Wang X."/>
            <person name="Liu X."/>
            <person name="Wang F."/>
            <person name="Yang Y."/>
            <person name="An X."/>
            <person name="Dong Z."/>
            <person name="Zhang K."/>
            <person name="Zhang X."/>
            <person name="Luo M.C."/>
            <person name="Dvorak J."/>
            <person name="Tong Y."/>
            <person name="Wang J."/>
            <person name="Yang H."/>
            <person name="Li Z."/>
            <person name="Wang D."/>
            <person name="Zhang A."/>
            <person name="Wang J."/>
        </authorList>
    </citation>
    <scope>NUCLEOTIDE SEQUENCE</scope>
    <source>
        <strain evidence="3">cv. G1812</strain>
    </source>
</reference>
<name>A0A8R7U1S0_TRIUA</name>
<dbReference type="Gramene" id="TuG1812G0300005051.01.T01">
    <property type="protein sequence ID" value="TuG1812G0300005051.01.T01"/>
    <property type="gene ID" value="TuG1812G0300005051.01"/>
</dbReference>
<reference evidence="2" key="3">
    <citation type="submission" date="2022-06" db="UniProtKB">
        <authorList>
            <consortium name="EnsemblPlants"/>
        </authorList>
    </citation>
    <scope>IDENTIFICATION</scope>
</reference>
<organism evidence="2 3">
    <name type="scientific">Triticum urartu</name>
    <name type="common">Red wild einkorn</name>
    <name type="synonym">Crithodium urartu</name>
    <dbReference type="NCBI Taxonomy" id="4572"/>
    <lineage>
        <taxon>Eukaryota</taxon>
        <taxon>Viridiplantae</taxon>
        <taxon>Streptophyta</taxon>
        <taxon>Embryophyta</taxon>
        <taxon>Tracheophyta</taxon>
        <taxon>Spermatophyta</taxon>
        <taxon>Magnoliopsida</taxon>
        <taxon>Liliopsida</taxon>
        <taxon>Poales</taxon>
        <taxon>Poaceae</taxon>
        <taxon>BOP clade</taxon>
        <taxon>Pooideae</taxon>
        <taxon>Triticodae</taxon>
        <taxon>Triticeae</taxon>
        <taxon>Triticinae</taxon>
        <taxon>Triticum</taxon>
    </lineage>
</organism>
<dbReference type="Proteomes" id="UP000015106">
    <property type="component" value="Chromosome 3"/>
</dbReference>